<keyword evidence="4 15" id="KW-0963">Cytoplasm</keyword>
<keyword evidence="10 15" id="KW-0460">Magnesium</keyword>
<dbReference type="GO" id="GO:0006261">
    <property type="term" value="P:DNA-templated DNA replication"/>
    <property type="evidence" value="ECO:0007669"/>
    <property type="project" value="UniProtKB-UniRule"/>
</dbReference>
<keyword evidence="9 15" id="KW-0227">DNA damage</keyword>
<dbReference type="GO" id="GO:0009432">
    <property type="term" value="P:SOS response"/>
    <property type="evidence" value="ECO:0007669"/>
    <property type="project" value="TreeGrafter"/>
</dbReference>
<feature type="active site" evidence="15">
    <location>
        <position position="107"/>
    </location>
</feature>
<organism evidence="18 19">
    <name type="scientific">Candidatus Uhrbacteria bacterium CG_4_9_14_3_um_filter_50_9</name>
    <dbReference type="NCBI Taxonomy" id="1975035"/>
    <lineage>
        <taxon>Bacteria</taxon>
        <taxon>Candidatus Uhriibacteriota</taxon>
    </lineage>
</organism>
<evidence type="ECO:0000256" key="12">
    <source>
        <dbReference type="ARBA" id="ARBA00023125"/>
    </source>
</evidence>
<dbReference type="GO" id="GO:0003887">
    <property type="term" value="F:DNA-directed DNA polymerase activity"/>
    <property type="evidence" value="ECO:0007669"/>
    <property type="project" value="UniProtKB-UniRule"/>
</dbReference>
<dbReference type="EMBL" id="PFWU01000040">
    <property type="protein sequence ID" value="PJA45406.1"/>
    <property type="molecule type" value="Genomic_DNA"/>
</dbReference>
<evidence type="ECO:0000256" key="5">
    <source>
        <dbReference type="ARBA" id="ARBA00022679"/>
    </source>
</evidence>
<dbReference type="InterPro" id="IPR050116">
    <property type="entry name" value="DNA_polymerase-Y"/>
</dbReference>
<keyword evidence="8 15" id="KW-0479">Metal-binding</keyword>
<dbReference type="Pfam" id="PF21999">
    <property type="entry name" value="IMS_HHH_1"/>
    <property type="match status" value="1"/>
</dbReference>
<comment type="caution">
    <text evidence="18">The sequence shown here is derived from an EMBL/GenBank/DDBJ whole genome shotgun (WGS) entry which is preliminary data.</text>
</comment>
<comment type="catalytic activity">
    <reaction evidence="14 15">
        <text>DNA(n) + a 2'-deoxyribonucleoside 5'-triphosphate = DNA(n+1) + diphosphate</text>
        <dbReference type="Rhea" id="RHEA:22508"/>
        <dbReference type="Rhea" id="RHEA-COMP:17339"/>
        <dbReference type="Rhea" id="RHEA-COMP:17340"/>
        <dbReference type="ChEBI" id="CHEBI:33019"/>
        <dbReference type="ChEBI" id="CHEBI:61560"/>
        <dbReference type="ChEBI" id="CHEBI:173112"/>
        <dbReference type="EC" id="2.7.7.7"/>
    </reaction>
</comment>
<feature type="region of interest" description="Disordered" evidence="16">
    <location>
        <begin position="405"/>
        <end position="428"/>
    </location>
</feature>
<feature type="domain" description="UmuC" evidence="17">
    <location>
        <begin position="7"/>
        <end position="190"/>
    </location>
</feature>
<dbReference type="PANTHER" id="PTHR11076">
    <property type="entry name" value="DNA REPAIR POLYMERASE UMUC / TRANSFERASE FAMILY MEMBER"/>
    <property type="match status" value="1"/>
</dbReference>
<comment type="subcellular location">
    <subcellularLocation>
        <location evidence="1 15">Cytoplasm</location>
    </subcellularLocation>
</comment>
<dbReference type="Gene3D" id="3.30.70.270">
    <property type="match status" value="1"/>
</dbReference>
<protein>
    <recommendedName>
        <fullName evidence="15">DNA polymerase IV</fullName>
        <shortName evidence="15">Pol IV</shortName>
        <ecNumber evidence="15">2.7.7.7</ecNumber>
    </recommendedName>
</protein>
<reference evidence="19" key="1">
    <citation type="submission" date="2017-09" db="EMBL/GenBank/DDBJ databases">
        <title>Depth-based differentiation of microbial function through sediment-hosted aquifers and enrichment of novel symbionts in the deep terrestrial subsurface.</title>
        <authorList>
            <person name="Probst A.J."/>
            <person name="Ladd B."/>
            <person name="Jarett J.K."/>
            <person name="Geller-Mcgrath D.E."/>
            <person name="Sieber C.M.K."/>
            <person name="Emerson J.B."/>
            <person name="Anantharaman K."/>
            <person name="Thomas B.C."/>
            <person name="Malmstrom R."/>
            <person name="Stieglmeier M."/>
            <person name="Klingl A."/>
            <person name="Woyke T."/>
            <person name="Ryan C.M."/>
            <person name="Banfield J.F."/>
        </authorList>
    </citation>
    <scope>NUCLEOTIDE SEQUENCE [LARGE SCALE GENOMIC DNA]</scope>
</reference>
<accession>A0A2M7XCG2</accession>
<dbReference type="InterPro" id="IPR001126">
    <property type="entry name" value="UmuC"/>
</dbReference>
<feature type="binding site" evidence="15">
    <location>
        <position position="106"/>
    </location>
    <ligand>
        <name>Mg(2+)</name>
        <dbReference type="ChEBI" id="CHEBI:18420"/>
    </ligand>
</feature>
<comment type="cofactor">
    <cofactor evidence="15">
        <name>Mg(2+)</name>
        <dbReference type="ChEBI" id="CHEBI:18420"/>
    </cofactor>
    <text evidence="15">Binds 2 magnesium ions per subunit.</text>
</comment>
<dbReference type="PROSITE" id="PS50173">
    <property type="entry name" value="UMUC"/>
    <property type="match status" value="1"/>
</dbReference>
<feature type="site" description="Substrate discrimination" evidence="15">
    <location>
        <position position="16"/>
    </location>
</feature>
<keyword evidence="6 15" id="KW-0548">Nucleotidyltransferase</keyword>
<keyword evidence="3 15" id="KW-0515">Mutator protein</keyword>
<keyword evidence="11 15" id="KW-0239">DNA-directed DNA polymerase</keyword>
<evidence type="ECO:0000256" key="3">
    <source>
        <dbReference type="ARBA" id="ARBA00022457"/>
    </source>
</evidence>
<proteinExistence type="inferred from homology"/>
<dbReference type="InterPro" id="IPR017961">
    <property type="entry name" value="DNA_pol_Y-fam_little_finger"/>
</dbReference>
<evidence type="ECO:0000259" key="17">
    <source>
        <dbReference type="PROSITE" id="PS50173"/>
    </source>
</evidence>
<dbReference type="Pfam" id="PF00817">
    <property type="entry name" value="IMS"/>
    <property type="match status" value="1"/>
</dbReference>
<dbReference type="InterPro" id="IPR043502">
    <property type="entry name" value="DNA/RNA_pol_sf"/>
</dbReference>
<evidence type="ECO:0000256" key="1">
    <source>
        <dbReference type="ARBA" id="ARBA00004496"/>
    </source>
</evidence>
<keyword evidence="5 15" id="KW-0808">Transferase</keyword>
<evidence type="ECO:0000256" key="11">
    <source>
        <dbReference type="ARBA" id="ARBA00022932"/>
    </source>
</evidence>
<dbReference type="GO" id="GO:0006281">
    <property type="term" value="P:DNA repair"/>
    <property type="evidence" value="ECO:0007669"/>
    <property type="project" value="UniProtKB-UniRule"/>
</dbReference>
<dbReference type="Gene3D" id="1.10.150.20">
    <property type="entry name" value="5' to 3' exonuclease, C-terminal subdomain"/>
    <property type="match status" value="1"/>
</dbReference>
<dbReference type="GO" id="GO:0005829">
    <property type="term" value="C:cytosol"/>
    <property type="evidence" value="ECO:0007669"/>
    <property type="project" value="TreeGrafter"/>
</dbReference>
<gene>
    <name evidence="15" type="primary">dinB</name>
    <name evidence="18" type="ORF">CO174_03370</name>
</gene>
<evidence type="ECO:0000256" key="2">
    <source>
        <dbReference type="ARBA" id="ARBA00010945"/>
    </source>
</evidence>
<dbReference type="EC" id="2.7.7.7" evidence="15"/>
<evidence type="ECO:0000256" key="8">
    <source>
        <dbReference type="ARBA" id="ARBA00022723"/>
    </source>
</evidence>
<dbReference type="PANTHER" id="PTHR11076:SF33">
    <property type="entry name" value="DNA POLYMERASE KAPPA"/>
    <property type="match status" value="1"/>
</dbReference>
<evidence type="ECO:0000313" key="19">
    <source>
        <dbReference type="Proteomes" id="UP000229385"/>
    </source>
</evidence>
<dbReference type="SUPFAM" id="SSF100879">
    <property type="entry name" value="Lesion bypass DNA polymerase (Y-family), little finger domain"/>
    <property type="match status" value="1"/>
</dbReference>
<keyword evidence="7 15" id="KW-0235">DNA replication</keyword>
<dbReference type="AlphaFoldDB" id="A0A2M7XCG2"/>
<evidence type="ECO:0000256" key="4">
    <source>
        <dbReference type="ARBA" id="ARBA00022490"/>
    </source>
</evidence>
<comment type="similarity">
    <text evidence="2 15">Belongs to the DNA polymerase type-Y family.</text>
</comment>
<dbReference type="Gene3D" id="3.40.1170.60">
    <property type="match status" value="1"/>
</dbReference>
<dbReference type="Gene3D" id="3.30.1490.100">
    <property type="entry name" value="DNA polymerase, Y-family, little finger domain"/>
    <property type="match status" value="1"/>
</dbReference>
<comment type="function">
    <text evidence="15">Poorly processive, error-prone DNA polymerase involved in untargeted mutagenesis. Copies undamaged DNA at stalled replication forks, which arise in vivo from mismatched or misaligned primer ends. These misaligned primers can be extended by PolIV. Exhibits no 3'-5' exonuclease (proofreading) activity. May be involved in translesional synthesis, in conjunction with the beta clamp from PolIII.</text>
</comment>
<evidence type="ECO:0000256" key="9">
    <source>
        <dbReference type="ARBA" id="ARBA00022763"/>
    </source>
</evidence>
<feature type="binding site" evidence="15">
    <location>
        <position position="11"/>
    </location>
    <ligand>
        <name>Mg(2+)</name>
        <dbReference type="ChEBI" id="CHEBI:18420"/>
    </ligand>
</feature>
<dbReference type="SUPFAM" id="SSF56672">
    <property type="entry name" value="DNA/RNA polymerases"/>
    <property type="match status" value="1"/>
</dbReference>
<dbReference type="GO" id="GO:0042276">
    <property type="term" value="P:error-prone translesion synthesis"/>
    <property type="evidence" value="ECO:0007669"/>
    <property type="project" value="TreeGrafter"/>
</dbReference>
<dbReference type="InterPro" id="IPR036775">
    <property type="entry name" value="DNA_pol_Y-fam_lit_finger_sf"/>
</dbReference>
<dbReference type="Pfam" id="PF11799">
    <property type="entry name" value="IMS_C"/>
    <property type="match status" value="1"/>
</dbReference>
<evidence type="ECO:0000256" key="13">
    <source>
        <dbReference type="ARBA" id="ARBA00023204"/>
    </source>
</evidence>
<evidence type="ECO:0000256" key="15">
    <source>
        <dbReference type="HAMAP-Rule" id="MF_01113"/>
    </source>
</evidence>
<sequence>MSTDRIIIHIDMNSFFASVEQQANPFLRGKPIAITGKDQKRSVVTTASIEAKRLGVKTAMSTWEAKHICPSLILYPGDPHKYASVMERFNAIYQDFTSRVEIFSVDESFLDVTEEAGDYFGATFIAQTIRERLREELGEHITASMGIAPNKLMAKLAGESVKPNGLTIARPQDVIALLDRSELQDLCGIGPRIYQRLSNLGIETFKQLREFPLEGLQAEFKSYGVWLHAAAHGHDSSYIISPTKKGVRGVSEEEPKSYGHSYTLPHDTHDTLAIKRYLLGLADKVAWRMRRDDYSAKRITTHIRFGDFTSVTEQRTLNEPTADGLTLFQIAWSMVNHLMPTSRSNDQPVRLVGLSASQLTHDRQQQPLFKKEQKVHSVLPALDALQHRYGSGIWTRASLAKTHFKKRSGACPTTPHDADCQHSRAKRR</sequence>
<evidence type="ECO:0000256" key="7">
    <source>
        <dbReference type="ARBA" id="ARBA00022705"/>
    </source>
</evidence>
<dbReference type="InterPro" id="IPR043128">
    <property type="entry name" value="Rev_trsase/Diguanyl_cyclase"/>
</dbReference>
<evidence type="ECO:0000256" key="10">
    <source>
        <dbReference type="ARBA" id="ARBA00022842"/>
    </source>
</evidence>
<dbReference type="InterPro" id="IPR022880">
    <property type="entry name" value="DNApol_IV"/>
</dbReference>
<dbReference type="Proteomes" id="UP000229385">
    <property type="component" value="Unassembled WGS sequence"/>
</dbReference>
<dbReference type="CDD" id="cd03586">
    <property type="entry name" value="PolY_Pol_IV_kappa"/>
    <property type="match status" value="1"/>
</dbReference>
<dbReference type="InterPro" id="IPR053848">
    <property type="entry name" value="IMS_HHH_1"/>
</dbReference>
<comment type="subunit">
    <text evidence="15">Monomer.</text>
</comment>
<dbReference type="GO" id="GO:0003684">
    <property type="term" value="F:damaged DNA binding"/>
    <property type="evidence" value="ECO:0007669"/>
    <property type="project" value="InterPro"/>
</dbReference>
<keyword evidence="12 15" id="KW-0238">DNA-binding</keyword>
<evidence type="ECO:0000313" key="18">
    <source>
        <dbReference type="EMBL" id="PJA45406.1"/>
    </source>
</evidence>
<evidence type="ECO:0000256" key="6">
    <source>
        <dbReference type="ARBA" id="ARBA00022695"/>
    </source>
</evidence>
<evidence type="ECO:0000256" key="16">
    <source>
        <dbReference type="SAM" id="MobiDB-lite"/>
    </source>
</evidence>
<dbReference type="GO" id="GO:0000287">
    <property type="term" value="F:magnesium ion binding"/>
    <property type="evidence" value="ECO:0007669"/>
    <property type="project" value="UniProtKB-UniRule"/>
</dbReference>
<dbReference type="HAMAP" id="MF_01113">
    <property type="entry name" value="DNApol_IV"/>
    <property type="match status" value="1"/>
</dbReference>
<name>A0A2M7XCG2_9BACT</name>
<keyword evidence="13 15" id="KW-0234">DNA repair</keyword>
<dbReference type="NCBIfam" id="NF002677">
    <property type="entry name" value="PRK02406.1"/>
    <property type="match status" value="1"/>
</dbReference>
<evidence type="ECO:0000256" key="14">
    <source>
        <dbReference type="ARBA" id="ARBA00049244"/>
    </source>
</evidence>